<sequence length="180" mass="19997">MLRVLTSSLRYENPWMRVREDVFLRPDGTQGTYGVVERRDFACIVPWDGTHLWFVEQYRHAVGAWSLELPQGGWDPGDPGGTPEELARMELREETGFRARELVHLARLWQGVGSSNQSYDLWLATGLEAGQADPGVDEHGLRTVRLTPAEADAAVDEGRIRDQSSVAALGLVARRGGLEG</sequence>
<dbReference type="PANTHER" id="PTHR11839:SF18">
    <property type="entry name" value="NUDIX HYDROLASE DOMAIN-CONTAINING PROTEIN"/>
    <property type="match status" value="1"/>
</dbReference>
<evidence type="ECO:0000256" key="1">
    <source>
        <dbReference type="ARBA" id="ARBA00001946"/>
    </source>
</evidence>
<dbReference type="PROSITE" id="PS51462">
    <property type="entry name" value="NUDIX"/>
    <property type="match status" value="1"/>
</dbReference>
<gene>
    <name evidence="4" type="ORF">AVDCRST_MAG13-1855</name>
</gene>
<evidence type="ECO:0000256" key="2">
    <source>
        <dbReference type="ARBA" id="ARBA00022801"/>
    </source>
</evidence>
<protein>
    <submittedName>
        <fullName evidence="4">ADP-ribose pyrophosphatase</fullName>
        <ecNumber evidence="4">3.6.1.13</ecNumber>
    </submittedName>
</protein>
<organism evidence="4">
    <name type="scientific">uncultured Solirubrobacteraceae bacterium</name>
    <dbReference type="NCBI Taxonomy" id="1162706"/>
    <lineage>
        <taxon>Bacteria</taxon>
        <taxon>Bacillati</taxon>
        <taxon>Actinomycetota</taxon>
        <taxon>Thermoleophilia</taxon>
        <taxon>Solirubrobacterales</taxon>
        <taxon>Solirubrobacteraceae</taxon>
        <taxon>environmental samples</taxon>
    </lineage>
</organism>
<proteinExistence type="predicted"/>
<evidence type="ECO:0000313" key="4">
    <source>
        <dbReference type="EMBL" id="CAA9493296.1"/>
    </source>
</evidence>
<keyword evidence="2 4" id="KW-0378">Hydrolase</keyword>
<dbReference type="GO" id="GO:0006753">
    <property type="term" value="P:nucleoside phosphate metabolic process"/>
    <property type="evidence" value="ECO:0007669"/>
    <property type="project" value="TreeGrafter"/>
</dbReference>
<dbReference type="GO" id="GO:0005829">
    <property type="term" value="C:cytosol"/>
    <property type="evidence" value="ECO:0007669"/>
    <property type="project" value="TreeGrafter"/>
</dbReference>
<comment type="cofactor">
    <cofactor evidence="1">
        <name>Mg(2+)</name>
        <dbReference type="ChEBI" id="CHEBI:18420"/>
    </cofactor>
</comment>
<dbReference type="AlphaFoldDB" id="A0A6J4S9V2"/>
<dbReference type="GO" id="GO:0047631">
    <property type="term" value="F:ADP-ribose diphosphatase activity"/>
    <property type="evidence" value="ECO:0007669"/>
    <property type="project" value="UniProtKB-EC"/>
</dbReference>
<dbReference type="Gene3D" id="3.90.79.10">
    <property type="entry name" value="Nucleoside Triphosphate Pyrophosphohydrolase"/>
    <property type="match status" value="1"/>
</dbReference>
<feature type="domain" description="Nudix hydrolase" evidence="3">
    <location>
        <begin position="37"/>
        <end position="168"/>
    </location>
</feature>
<name>A0A6J4S9V2_9ACTN</name>
<dbReference type="EC" id="3.6.1.13" evidence="4"/>
<evidence type="ECO:0000259" key="3">
    <source>
        <dbReference type="PROSITE" id="PS51462"/>
    </source>
</evidence>
<dbReference type="PANTHER" id="PTHR11839">
    <property type="entry name" value="UDP/ADP-SUGAR PYROPHOSPHATASE"/>
    <property type="match status" value="1"/>
</dbReference>
<dbReference type="GO" id="GO:0019693">
    <property type="term" value="P:ribose phosphate metabolic process"/>
    <property type="evidence" value="ECO:0007669"/>
    <property type="project" value="TreeGrafter"/>
</dbReference>
<reference evidence="4" key="1">
    <citation type="submission" date="2020-02" db="EMBL/GenBank/DDBJ databases">
        <authorList>
            <person name="Meier V. D."/>
        </authorList>
    </citation>
    <scope>NUCLEOTIDE SEQUENCE</scope>
    <source>
        <strain evidence="4">AVDCRST_MAG13</strain>
    </source>
</reference>
<dbReference type="InterPro" id="IPR000086">
    <property type="entry name" value="NUDIX_hydrolase_dom"/>
</dbReference>
<accession>A0A6J4S9V2</accession>
<dbReference type="InterPro" id="IPR015797">
    <property type="entry name" value="NUDIX_hydrolase-like_dom_sf"/>
</dbReference>
<dbReference type="CDD" id="cd24161">
    <property type="entry name" value="NUDIX_ADPRase_Ndx2"/>
    <property type="match status" value="1"/>
</dbReference>
<dbReference type="Pfam" id="PF00293">
    <property type="entry name" value="NUDIX"/>
    <property type="match status" value="1"/>
</dbReference>
<dbReference type="EMBL" id="CADCVO010000291">
    <property type="protein sequence ID" value="CAA9493296.1"/>
    <property type="molecule type" value="Genomic_DNA"/>
</dbReference>
<dbReference type="SUPFAM" id="SSF55811">
    <property type="entry name" value="Nudix"/>
    <property type="match status" value="1"/>
</dbReference>